<comment type="function">
    <text evidence="1">Component of the MICOS complex, a large protein complex of the mitochondrial inner membrane that plays crucial roles in the maintenance of crista junctions, inner membrane architecture, and formation of contact sites to the outer membrane.</text>
</comment>
<sequence>MFRQSFRTYRRTALSAAATAAVLVHEHELSRKEKLPIYPQPDPEILLQEVPSELEHQIGKAREAVTETYLDAHAKVQSVVSRWIGVEHAVEERLKSLAAPEEPLTPGLLYVGVAALTGSVLARNRGIFARITLPPVLLLLSFNHFLPKTAENVSAYLGALEDKYAPALAEKHAVANAHTRMTWEMLKDKTAESRASLGASVESLLDRIQDTTGLKVREALRIRSNEAQGVAERARDRWAESVQVAQRKAQAAREAVQAKVAEARETAAKNVEHAQAVVAEKTEEVKAAVVEKVEDAKAAVEHKAEQTEAVVEQAKEEVKAVVEEKPQPPKRLV</sequence>
<dbReference type="InterPro" id="IPR033181">
    <property type="entry name" value="Mic26_fungi"/>
</dbReference>
<dbReference type="GO" id="GO:0044284">
    <property type="term" value="C:mitochondrial crista junction"/>
    <property type="evidence" value="ECO:0007669"/>
    <property type="project" value="TreeGrafter"/>
</dbReference>
<dbReference type="GO" id="GO:0061617">
    <property type="term" value="C:MICOS complex"/>
    <property type="evidence" value="ECO:0007669"/>
    <property type="project" value="UniProtKB-UniRule"/>
</dbReference>
<proteinExistence type="predicted"/>
<gene>
    <name evidence="3" type="ORF">PsYK624_026440</name>
</gene>
<dbReference type="SUPFAM" id="SSF58113">
    <property type="entry name" value="Apolipoprotein A-I"/>
    <property type="match status" value="1"/>
</dbReference>
<dbReference type="Gene3D" id="1.20.120.20">
    <property type="entry name" value="Apolipoprotein"/>
    <property type="match status" value="1"/>
</dbReference>
<accession>A0A9P3G297</accession>
<evidence type="ECO:0000313" key="4">
    <source>
        <dbReference type="Proteomes" id="UP000703269"/>
    </source>
</evidence>
<evidence type="ECO:0000256" key="2">
    <source>
        <dbReference type="SAM" id="Coils"/>
    </source>
</evidence>
<feature type="coiled-coil region" evidence="2">
    <location>
        <begin position="246"/>
        <end position="324"/>
    </location>
</feature>
<organism evidence="3 4">
    <name type="scientific">Phanerochaete sordida</name>
    <dbReference type="NCBI Taxonomy" id="48140"/>
    <lineage>
        <taxon>Eukaryota</taxon>
        <taxon>Fungi</taxon>
        <taxon>Dikarya</taxon>
        <taxon>Basidiomycota</taxon>
        <taxon>Agaricomycotina</taxon>
        <taxon>Agaricomycetes</taxon>
        <taxon>Polyporales</taxon>
        <taxon>Phanerochaetaceae</taxon>
        <taxon>Phanerochaete</taxon>
    </lineage>
</organism>
<dbReference type="GO" id="GO:0042407">
    <property type="term" value="P:cristae formation"/>
    <property type="evidence" value="ECO:0007669"/>
    <property type="project" value="InterPro"/>
</dbReference>
<keyword evidence="1" id="KW-0999">Mitochondrion inner membrane</keyword>
<keyword evidence="2" id="KW-0175">Coiled coil</keyword>
<keyword evidence="1" id="KW-0496">Mitochondrion</keyword>
<protein>
    <recommendedName>
        <fullName evidence="1">MICOS complex subunit</fullName>
    </recommendedName>
</protein>
<comment type="subunit">
    <text evidence="1">Component of the mitochondrial contact site and cristae organizing system (MICOS) complex.</text>
</comment>
<dbReference type="PANTHER" id="PTHR28268">
    <property type="entry name" value="MICOS SUBUNIT MIC26"/>
    <property type="match status" value="1"/>
</dbReference>
<dbReference type="Proteomes" id="UP000703269">
    <property type="component" value="Unassembled WGS sequence"/>
</dbReference>
<keyword evidence="1" id="KW-0472">Membrane</keyword>
<dbReference type="Pfam" id="PF09769">
    <property type="entry name" value="ApoO"/>
    <property type="match status" value="1"/>
</dbReference>
<name>A0A9P3G297_9APHY</name>
<dbReference type="AlphaFoldDB" id="A0A9P3G297"/>
<keyword evidence="4" id="KW-1185">Reference proteome</keyword>
<comment type="subcellular location">
    <subcellularLocation>
        <location evidence="1">Mitochondrion inner membrane</location>
    </subcellularLocation>
</comment>
<comment type="caution">
    <text evidence="3">The sequence shown here is derived from an EMBL/GenBank/DDBJ whole genome shotgun (WGS) entry which is preliminary data.</text>
</comment>
<dbReference type="EMBL" id="BPQB01000004">
    <property type="protein sequence ID" value="GJE86564.1"/>
    <property type="molecule type" value="Genomic_DNA"/>
</dbReference>
<dbReference type="OrthoDB" id="2399148at2759"/>
<reference evidence="3 4" key="1">
    <citation type="submission" date="2021-08" db="EMBL/GenBank/DDBJ databases">
        <title>Draft Genome Sequence of Phanerochaete sordida strain YK-624.</title>
        <authorList>
            <person name="Mori T."/>
            <person name="Dohra H."/>
            <person name="Suzuki T."/>
            <person name="Kawagishi H."/>
            <person name="Hirai H."/>
        </authorList>
    </citation>
    <scope>NUCLEOTIDE SEQUENCE [LARGE SCALE GENOMIC DNA]</scope>
    <source>
        <strain evidence="3 4">YK-624</strain>
    </source>
</reference>
<evidence type="ECO:0000256" key="1">
    <source>
        <dbReference type="RuleBase" id="RU363021"/>
    </source>
</evidence>
<evidence type="ECO:0000313" key="3">
    <source>
        <dbReference type="EMBL" id="GJE86564.1"/>
    </source>
</evidence>
<dbReference type="InterPro" id="IPR019166">
    <property type="entry name" value="MIC26/MIC27"/>
</dbReference>
<dbReference type="PANTHER" id="PTHR28268:SF1">
    <property type="entry name" value="MICOS SUBUNIT MIC26"/>
    <property type="match status" value="1"/>
</dbReference>